<evidence type="ECO:0000256" key="1">
    <source>
        <dbReference type="ARBA" id="ARBA00004651"/>
    </source>
</evidence>
<protein>
    <submittedName>
        <fullName evidence="10">Uncharacterized MFS-type transporter YhcA</fullName>
    </submittedName>
</protein>
<dbReference type="InterPro" id="IPR020846">
    <property type="entry name" value="MFS_dom"/>
</dbReference>
<dbReference type="EMBL" id="CASHTH010001345">
    <property type="protein sequence ID" value="CAI8014158.1"/>
    <property type="molecule type" value="Genomic_DNA"/>
</dbReference>
<dbReference type="AlphaFoldDB" id="A0AA35RMA5"/>
<feature type="transmembrane region" description="Helical" evidence="8">
    <location>
        <begin position="22"/>
        <end position="40"/>
    </location>
</feature>
<keyword evidence="2" id="KW-0813">Transport</keyword>
<dbReference type="PANTHER" id="PTHR42718">
    <property type="entry name" value="MAJOR FACILITATOR SUPERFAMILY MULTIDRUG TRANSPORTER MFSC"/>
    <property type="match status" value="1"/>
</dbReference>
<gene>
    <name evidence="10" type="ORF">GBAR_LOCUS8884</name>
</gene>
<dbReference type="Pfam" id="PF07690">
    <property type="entry name" value="MFS_1"/>
    <property type="match status" value="1"/>
</dbReference>
<feature type="transmembrane region" description="Helical" evidence="8">
    <location>
        <begin position="138"/>
        <end position="163"/>
    </location>
</feature>
<comment type="caution">
    <text evidence="10">The sequence shown here is derived from an EMBL/GenBank/DDBJ whole genome shotgun (WGS) entry which is preliminary data.</text>
</comment>
<feature type="region of interest" description="Disordered" evidence="7">
    <location>
        <begin position="317"/>
        <end position="342"/>
    </location>
</feature>
<evidence type="ECO:0000256" key="7">
    <source>
        <dbReference type="SAM" id="MobiDB-lite"/>
    </source>
</evidence>
<keyword evidence="3" id="KW-1003">Cell membrane</keyword>
<dbReference type="InterPro" id="IPR011701">
    <property type="entry name" value="MFS"/>
</dbReference>
<evidence type="ECO:0000256" key="2">
    <source>
        <dbReference type="ARBA" id="ARBA00022448"/>
    </source>
</evidence>
<organism evidence="10 11">
    <name type="scientific">Geodia barretti</name>
    <name type="common">Barrett's horny sponge</name>
    <dbReference type="NCBI Taxonomy" id="519541"/>
    <lineage>
        <taxon>Eukaryota</taxon>
        <taxon>Metazoa</taxon>
        <taxon>Porifera</taxon>
        <taxon>Demospongiae</taxon>
        <taxon>Heteroscleromorpha</taxon>
        <taxon>Tetractinellida</taxon>
        <taxon>Astrophorina</taxon>
        <taxon>Geodiidae</taxon>
        <taxon>Geodia</taxon>
    </lineage>
</organism>
<feature type="transmembrane region" description="Helical" evidence="8">
    <location>
        <begin position="284"/>
        <end position="309"/>
    </location>
</feature>
<dbReference type="SUPFAM" id="SSF103473">
    <property type="entry name" value="MFS general substrate transporter"/>
    <property type="match status" value="1"/>
</dbReference>
<evidence type="ECO:0000256" key="8">
    <source>
        <dbReference type="SAM" id="Phobius"/>
    </source>
</evidence>
<dbReference type="PROSITE" id="PS50850">
    <property type="entry name" value="MFS"/>
    <property type="match status" value="1"/>
</dbReference>
<dbReference type="CDD" id="cd17321">
    <property type="entry name" value="MFS_MMR_MDR_like"/>
    <property type="match status" value="1"/>
</dbReference>
<proteinExistence type="predicted"/>
<dbReference type="GO" id="GO:0005886">
    <property type="term" value="C:plasma membrane"/>
    <property type="evidence" value="ECO:0007669"/>
    <property type="project" value="UniProtKB-SubCell"/>
</dbReference>
<dbReference type="InterPro" id="IPR036259">
    <property type="entry name" value="MFS_trans_sf"/>
</dbReference>
<feature type="transmembrane region" description="Helical" evidence="8">
    <location>
        <begin position="175"/>
        <end position="196"/>
    </location>
</feature>
<dbReference type="PROSITE" id="PS00216">
    <property type="entry name" value="SUGAR_TRANSPORT_1"/>
    <property type="match status" value="1"/>
</dbReference>
<dbReference type="InterPro" id="IPR005829">
    <property type="entry name" value="Sugar_transporter_CS"/>
</dbReference>
<feature type="transmembrane region" description="Helical" evidence="8">
    <location>
        <begin position="111"/>
        <end position="132"/>
    </location>
</feature>
<keyword evidence="11" id="KW-1185">Reference proteome</keyword>
<evidence type="ECO:0000313" key="11">
    <source>
        <dbReference type="Proteomes" id="UP001174909"/>
    </source>
</evidence>
<feature type="transmembrane region" description="Helical" evidence="8">
    <location>
        <begin position="202"/>
        <end position="222"/>
    </location>
</feature>
<feature type="transmembrane region" description="Helical" evidence="8">
    <location>
        <begin position="52"/>
        <end position="71"/>
    </location>
</feature>
<feature type="transmembrane region" description="Helical" evidence="8">
    <location>
        <begin position="242"/>
        <end position="264"/>
    </location>
</feature>
<evidence type="ECO:0000256" key="5">
    <source>
        <dbReference type="ARBA" id="ARBA00022989"/>
    </source>
</evidence>
<dbReference type="Gene3D" id="1.20.1720.10">
    <property type="entry name" value="Multidrug resistance protein D"/>
    <property type="match status" value="1"/>
</dbReference>
<evidence type="ECO:0000259" key="9">
    <source>
        <dbReference type="PROSITE" id="PS50850"/>
    </source>
</evidence>
<keyword evidence="4 8" id="KW-0812">Transmembrane</keyword>
<comment type="subcellular location">
    <subcellularLocation>
        <location evidence="1">Cell membrane</location>
        <topology evidence="1">Multi-pass membrane protein</topology>
    </subcellularLocation>
</comment>
<dbReference type="Proteomes" id="UP001174909">
    <property type="component" value="Unassembled WGS sequence"/>
</dbReference>
<dbReference type="GO" id="GO:0022857">
    <property type="term" value="F:transmembrane transporter activity"/>
    <property type="evidence" value="ECO:0007669"/>
    <property type="project" value="InterPro"/>
</dbReference>
<evidence type="ECO:0000256" key="3">
    <source>
        <dbReference type="ARBA" id="ARBA00022475"/>
    </source>
</evidence>
<name>A0AA35RMA5_GEOBA</name>
<reference evidence="10" key="1">
    <citation type="submission" date="2023-03" db="EMBL/GenBank/DDBJ databases">
        <authorList>
            <person name="Steffen K."/>
            <person name="Cardenas P."/>
        </authorList>
    </citation>
    <scope>NUCLEOTIDE SEQUENCE</scope>
</reference>
<dbReference type="PANTHER" id="PTHR42718:SF46">
    <property type="entry name" value="BLR6921 PROTEIN"/>
    <property type="match status" value="1"/>
</dbReference>
<feature type="domain" description="Major facilitator superfamily (MFS) profile" evidence="9">
    <location>
        <begin position="1"/>
        <end position="342"/>
    </location>
</feature>
<sequence length="342" mass="35695">MGSVAVALPSISGHFHTALPTTQWVLIGYTLTISALLLPMGRLADIAGRKRIYLIGFVIFVVAACAAGFAPNMTSLIVIRIVQGVGAAMTQGTSMAMIVASFPPKERGKALGLQMSMVGAGGVVGPAIGGLLVEVLGWQWVFFGTAVMASVAIISALVLIDSARVGQTRGARVRYDWIGAALSTGALIVFLNAMTWAPSAGYGHPLVILAFAGSAALLVAFVAQELRSSSPMMDIRLFKRRLFAFGVLASFLNFLGMQSVRFLMPFYLQAVLGLSPGQEGSTGLLAAFTSGLRVAYTAMAVVVLVGVVASAFKGPSYEHVDPPSESPETVASDGRPVRQAAD</sequence>
<evidence type="ECO:0000256" key="4">
    <source>
        <dbReference type="ARBA" id="ARBA00022692"/>
    </source>
</evidence>
<evidence type="ECO:0000313" key="10">
    <source>
        <dbReference type="EMBL" id="CAI8014158.1"/>
    </source>
</evidence>
<evidence type="ECO:0000256" key="6">
    <source>
        <dbReference type="ARBA" id="ARBA00023136"/>
    </source>
</evidence>
<dbReference type="PRINTS" id="PR01036">
    <property type="entry name" value="TCRTETB"/>
</dbReference>
<accession>A0AA35RMA5</accession>
<keyword evidence="5 8" id="KW-1133">Transmembrane helix</keyword>
<keyword evidence="6 8" id="KW-0472">Membrane</keyword>
<feature type="transmembrane region" description="Helical" evidence="8">
    <location>
        <begin position="77"/>
        <end position="99"/>
    </location>
</feature>